<protein>
    <submittedName>
        <fullName evidence="1">Uncharacterized protein</fullName>
    </submittedName>
</protein>
<name>A0A2M7S7M4_9BACT</name>
<evidence type="ECO:0000313" key="1">
    <source>
        <dbReference type="EMBL" id="PIZ15480.1"/>
    </source>
</evidence>
<dbReference type="EMBL" id="PFMR01000261">
    <property type="protein sequence ID" value="PIZ15480.1"/>
    <property type="molecule type" value="Genomic_DNA"/>
</dbReference>
<reference evidence="2" key="1">
    <citation type="submission" date="2017-09" db="EMBL/GenBank/DDBJ databases">
        <title>Depth-based differentiation of microbial function through sediment-hosted aquifers and enrichment of novel symbionts in the deep terrestrial subsurface.</title>
        <authorList>
            <person name="Probst A.J."/>
            <person name="Ladd B."/>
            <person name="Jarett J.K."/>
            <person name="Geller-Mcgrath D.E."/>
            <person name="Sieber C.M.K."/>
            <person name="Emerson J.B."/>
            <person name="Anantharaman K."/>
            <person name="Thomas B.C."/>
            <person name="Malmstrom R."/>
            <person name="Stieglmeier M."/>
            <person name="Klingl A."/>
            <person name="Woyke T."/>
            <person name="Ryan C.M."/>
            <person name="Banfield J.F."/>
        </authorList>
    </citation>
    <scope>NUCLEOTIDE SEQUENCE [LARGE SCALE GENOMIC DNA]</scope>
</reference>
<organism evidence="1 2">
    <name type="scientific">Candidatus Desantisbacteria bacterium CG_4_10_14_0_8_um_filter_48_22</name>
    <dbReference type="NCBI Taxonomy" id="1974543"/>
    <lineage>
        <taxon>Bacteria</taxon>
        <taxon>Candidatus Desantisiibacteriota</taxon>
    </lineage>
</organism>
<accession>A0A2M7S7M4</accession>
<evidence type="ECO:0000313" key="2">
    <source>
        <dbReference type="Proteomes" id="UP000229307"/>
    </source>
</evidence>
<comment type="caution">
    <text evidence="1">The sequence shown here is derived from an EMBL/GenBank/DDBJ whole genome shotgun (WGS) entry which is preliminary data.</text>
</comment>
<dbReference type="AlphaFoldDB" id="A0A2M7S7M4"/>
<gene>
    <name evidence="1" type="ORF">COY52_09705</name>
</gene>
<sequence length="113" mass="12670">MKFKYTDRMVASARGATMDQSGWGYMLGQIEGLSKKGSGLSVSEVTGKYSCWVLSDLRQETGSSGEKFYIDKETGVVSRHETFEDGILVSRGIYREFIINGSFDPALFDEKRF</sequence>
<dbReference type="Proteomes" id="UP000229307">
    <property type="component" value="Unassembled WGS sequence"/>
</dbReference>
<proteinExistence type="predicted"/>